<reference evidence="2" key="1">
    <citation type="submission" date="2022-12" db="EMBL/GenBank/DDBJ databases">
        <title>Draft genome assemblies for two species of Escallonia (Escalloniales).</title>
        <authorList>
            <person name="Chanderbali A."/>
            <person name="Dervinis C."/>
            <person name="Anghel I."/>
            <person name="Soltis D."/>
            <person name="Soltis P."/>
            <person name="Zapata F."/>
        </authorList>
    </citation>
    <scope>NUCLEOTIDE SEQUENCE</scope>
    <source>
        <strain evidence="2">UCBG92.1500</strain>
        <tissue evidence="2">Leaf</tissue>
    </source>
</reference>
<evidence type="ECO:0000259" key="1">
    <source>
        <dbReference type="Pfam" id="PF23953"/>
    </source>
</evidence>
<dbReference type="Pfam" id="PF23953">
    <property type="entry name" value="TPR_COPA_B"/>
    <property type="match status" value="1"/>
</dbReference>
<gene>
    <name evidence="2" type="ORF">RJ640_023049</name>
</gene>
<accession>A0AA88S7E2</accession>
<dbReference type="Proteomes" id="UP001187471">
    <property type="component" value="Unassembled WGS sequence"/>
</dbReference>
<keyword evidence="3" id="KW-1185">Reference proteome</keyword>
<dbReference type="AlphaFoldDB" id="A0AA88S7E2"/>
<protein>
    <recommendedName>
        <fullName evidence="1">COPA/B TPR domain-containing protein</fullName>
    </recommendedName>
</protein>
<name>A0AA88S7E2_9ASTE</name>
<dbReference type="Gene3D" id="1.25.40.470">
    <property type="match status" value="1"/>
</dbReference>
<evidence type="ECO:0000313" key="2">
    <source>
        <dbReference type="EMBL" id="KAK2983515.1"/>
    </source>
</evidence>
<proteinExistence type="predicted"/>
<dbReference type="InterPro" id="IPR056176">
    <property type="entry name" value="TPR_COPA_B"/>
</dbReference>
<comment type="caution">
    <text evidence="2">The sequence shown here is derived from an EMBL/GenBank/DDBJ whole genome shotgun (WGS) entry which is preliminary data.</text>
</comment>
<feature type="domain" description="COPA/B TPR" evidence="1">
    <location>
        <begin position="22"/>
        <end position="118"/>
    </location>
</feature>
<dbReference type="EMBL" id="JAVXUO010001311">
    <property type="protein sequence ID" value="KAK2983515.1"/>
    <property type="molecule type" value="Genomic_DNA"/>
</dbReference>
<organism evidence="2 3">
    <name type="scientific">Escallonia rubra</name>
    <dbReference type="NCBI Taxonomy" id="112253"/>
    <lineage>
        <taxon>Eukaryota</taxon>
        <taxon>Viridiplantae</taxon>
        <taxon>Streptophyta</taxon>
        <taxon>Embryophyta</taxon>
        <taxon>Tracheophyta</taxon>
        <taxon>Spermatophyta</taxon>
        <taxon>Magnoliopsida</taxon>
        <taxon>eudicotyledons</taxon>
        <taxon>Gunneridae</taxon>
        <taxon>Pentapetalae</taxon>
        <taxon>asterids</taxon>
        <taxon>campanulids</taxon>
        <taxon>Escalloniales</taxon>
        <taxon>Escalloniaceae</taxon>
        <taxon>Escallonia</taxon>
    </lineage>
</organism>
<evidence type="ECO:0000313" key="3">
    <source>
        <dbReference type="Proteomes" id="UP001187471"/>
    </source>
</evidence>
<sequence>MGTGVPIYLIFYDLGYGLFDFRDIAAVAQSESKWKQLGELAMSSGMTSLSGTLQIEMAEECLKHANDLSGLLLLYSSLGDAEEILKLASLAKDHGKNNVAFLCLFMLGKLEECLQLLDSCLDCRSSRTLQNGAWSINWRHQSLPGWHCFKG</sequence>